<name>A0A5B7IGJ6_PORTR</name>
<comment type="caution">
    <text evidence="1">The sequence shown here is derived from an EMBL/GenBank/DDBJ whole genome shotgun (WGS) entry which is preliminary data.</text>
</comment>
<dbReference type="EMBL" id="VSRR010056032">
    <property type="protein sequence ID" value="MPC81136.1"/>
    <property type="molecule type" value="Genomic_DNA"/>
</dbReference>
<evidence type="ECO:0000313" key="2">
    <source>
        <dbReference type="Proteomes" id="UP000324222"/>
    </source>
</evidence>
<reference evidence="1 2" key="1">
    <citation type="submission" date="2019-05" db="EMBL/GenBank/DDBJ databases">
        <title>Another draft genome of Portunus trituberculatus and its Hox gene families provides insights of decapod evolution.</title>
        <authorList>
            <person name="Jeong J.-H."/>
            <person name="Song I."/>
            <person name="Kim S."/>
            <person name="Choi T."/>
            <person name="Kim D."/>
            <person name="Ryu S."/>
            <person name="Kim W."/>
        </authorList>
    </citation>
    <scope>NUCLEOTIDE SEQUENCE [LARGE SCALE GENOMIC DNA]</scope>
    <source>
        <tissue evidence="1">Muscle</tissue>
    </source>
</reference>
<dbReference type="AlphaFoldDB" id="A0A5B7IGJ6"/>
<proteinExistence type="predicted"/>
<accession>A0A5B7IGJ6</accession>
<protein>
    <submittedName>
        <fullName evidence="1">Uncharacterized protein</fullName>
    </submittedName>
</protein>
<keyword evidence="2" id="KW-1185">Reference proteome</keyword>
<evidence type="ECO:0000313" key="1">
    <source>
        <dbReference type="EMBL" id="MPC81136.1"/>
    </source>
</evidence>
<organism evidence="1 2">
    <name type="scientific">Portunus trituberculatus</name>
    <name type="common">Swimming crab</name>
    <name type="synonym">Neptunus trituberculatus</name>
    <dbReference type="NCBI Taxonomy" id="210409"/>
    <lineage>
        <taxon>Eukaryota</taxon>
        <taxon>Metazoa</taxon>
        <taxon>Ecdysozoa</taxon>
        <taxon>Arthropoda</taxon>
        <taxon>Crustacea</taxon>
        <taxon>Multicrustacea</taxon>
        <taxon>Malacostraca</taxon>
        <taxon>Eumalacostraca</taxon>
        <taxon>Eucarida</taxon>
        <taxon>Decapoda</taxon>
        <taxon>Pleocyemata</taxon>
        <taxon>Brachyura</taxon>
        <taxon>Eubrachyura</taxon>
        <taxon>Portunoidea</taxon>
        <taxon>Portunidae</taxon>
        <taxon>Portuninae</taxon>
        <taxon>Portunus</taxon>
    </lineage>
</organism>
<sequence>MQVRALQACGGAATGDTSLPSAITRLEPARSSTAQGSTRASHQTCCCNRHHAETREANLRILRGPECLRDCRAGMH</sequence>
<gene>
    <name evidence="1" type="ORF">E2C01_075737</name>
</gene>
<dbReference type="Proteomes" id="UP000324222">
    <property type="component" value="Unassembled WGS sequence"/>
</dbReference>